<reference evidence="3 6" key="3">
    <citation type="submission" date="2024-01" db="EMBL/GenBank/DDBJ databases">
        <title>The diversity of rhizobia nodulating Mimosa spp. in eleven states of Brazil covering several biomes is determined by host plant, location, and edaphic factors.</title>
        <authorList>
            <person name="Rouws L."/>
            <person name="Barauna A."/>
            <person name="Beukes C."/>
            <person name="De Faria S.M."/>
            <person name="Gross E."/>
            <person name="Dos Reis Junior F.B."/>
            <person name="Simon M."/>
            <person name="Maluk M."/>
            <person name="Odee D.W."/>
            <person name="Kenicer G."/>
            <person name="Young J.P.W."/>
            <person name="Reis V.M."/>
            <person name="Zilli J."/>
            <person name="James E.K."/>
        </authorList>
    </citation>
    <scope>NUCLEOTIDE SEQUENCE [LARGE SCALE GENOMIC DNA]</scope>
    <source>
        <strain evidence="3 6">JHI1651</strain>
    </source>
</reference>
<accession>A0A9Q6S2C0</accession>
<evidence type="ECO:0000259" key="2">
    <source>
        <dbReference type="Pfam" id="PF07731"/>
    </source>
</evidence>
<dbReference type="PANTHER" id="PTHR48267">
    <property type="entry name" value="CUPREDOXIN SUPERFAMILY PROTEIN"/>
    <property type="match status" value="1"/>
</dbReference>
<dbReference type="AlphaFoldDB" id="A0A9Q6S2C0"/>
<dbReference type="SUPFAM" id="SSF49503">
    <property type="entry name" value="Cupredoxins"/>
    <property type="match status" value="3"/>
</dbReference>
<dbReference type="GO" id="GO:0005507">
    <property type="term" value="F:copper ion binding"/>
    <property type="evidence" value="ECO:0007669"/>
    <property type="project" value="InterPro"/>
</dbReference>
<dbReference type="EMBL" id="CP015958">
    <property type="protein sequence ID" value="QLB63283.1"/>
    <property type="molecule type" value="Genomic_DNA"/>
</dbReference>
<evidence type="ECO:0000256" key="1">
    <source>
        <dbReference type="ARBA" id="ARBA00004418"/>
    </source>
</evidence>
<dbReference type="GO" id="GO:0042597">
    <property type="term" value="C:periplasmic space"/>
    <property type="evidence" value="ECO:0007669"/>
    <property type="project" value="UniProtKB-SubCell"/>
</dbReference>
<evidence type="ECO:0000313" key="3">
    <source>
        <dbReference type="EMBL" id="MEO1753486.1"/>
    </source>
</evidence>
<organism evidence="4 5">
    <name type="scientific">Paraburkholderia caribensis</name>
    <dbReference type="NCBI Taxonomy" id="75105"/>
    <lineage>
        <taxon>Bacteria</taxon>
        <taxon>Pseudomonadati</taxon>
        <taxon>Pseudomonadota</taxon>
        <taxon>Betaproteobacteria</taxon>
        <taxon>Burkholderiales</taxon>
        <taxon>Burkholderiaceae</taxon>
        <taxon>Paraburkholderia</taxon>
    </lineage>
</organism>
<protein>
    <submittedName>
        <fullName evidence="3">Multicopper oxidase domain-containing protein</fullName>
    </submittedName>
</protein>
<dbReference type="PROSITE" id="PS51318">
    <property type="entry name" value="TAT"/>
    <property type="match status" value="1"/>
</dbReference>
<dbReference type="InterPro" id="IPR008972">
    <property type="entry name" value="Cupredoxin"/>
</dbReference>
<dbReference type="CDD" id="cd13889">
    <property type="entry name" value="CuRO_3_BOD"/>
    <property type="match status" value="1"/>
</dbReference>
<proteinExistence type="predicted"/>
<dbReference type="InterPro" id="IPR006311">
    <property type="entry name" value="TAT_signal"/>
</dbReference>
<dbReference type="Pfam" id="PF07731">
    <property type="entry name" value="Cu-oxidase_2"/>
    <property type="match status" value="1"/>
</dbReference>
<reference evidence="4 5" key="1">
    <citation type="journal article" date="2014" name="Genome Announc.">
        <title>Draft Genome Sequence of the Haloacid-Degrading Burkholderia caribensis Strain MBA4.</title>
        <authorList>
            <person name="Pan Y."/>
            <person name="Kong K.F."/>
            <person name="Tsang J.S."/>
        </authorList>
    </citation>
    <scope>NUCLEOTIDE SEQUENCE [LARGE SCALE GENOMIC DNA]</scope>
    <source>
        <strain evidence="4 5">852011</strain>
    </source>
</reference>
<evidence type="ECO:0000313" key="5">
    <source>
        <dbReference type="Proteomes" id="UP000509548"/>
    </source>
</evidence>
<dbReference type="GO" id="GO:0016491">
    <property type="term" value="F:oxidoreductase activity"/>
    <property type="evidence" value="ECO:0007669"/>
    <property type="project" value="InterPro"/>
</dbReference>
<sequence length="734" mass="81160">MMIYLPDKAPADVLREAEKARKNRLEIVQALSHGQISRRDLLRWGLVSATGVLAAKHGLNPFVSRAWAASGSGTGIPTGVPPSPLFGALAFSQPMPRMDVLPRKPVSSLTPAPTAEANTTMQPVPAALGGGMGPVEGRPPGRIWAHQGWDMFPPQVAYEVVQGGITHNLVYNPDVPSQLNCGIDQTASVQTCFHKSMPDQDPTSFWTFNASFPPKLILARYGEPILFRHHNRLPVDRTQNGGFGIHTISTHEHNGHHGAENDGFTGAFFFPGQFYDYHWPLVLAGFRSMNTSASDPRAGSPDGNGGINKVAGDWHETMSTHWYHDHMFSFTSQNVYKGIAGMMNIYSSIDRGNEAINDGVNLCLPSGRSKDWGNLDYDVNLMLADKAWNKDGQMQFDIFNLDGFLGDQMTVNAVYKPYFEVERRKYRFRILNASVSRFFKLCLSDGSPMIQIANDGNLLPRPVVLAQLDEMGIAERYDIVIDFSRYTNGARVHLVNLAEHDDGRRVAHDLSLGEALSGKSKDPCVGRFLEFRVARDPSQPDVSRVPATLIPNPDLSKVPVARERTFVFGDGAKQSSRNGATSFIGPWGVRVDNGDMLSADYSRISAAPKMGTREVWTLINGGGGWDHPIHIHFEEGQILERDGSASKVPAWEQGRKDVYRLHASGKLKITMQFRDWGGMFMEHCHNTVHEDNAMLLRWEIDDSGAPFLRPLPTPIPTPQGVTFQSPDDILKTAL</sequence>
<gene>
    <name evidence="4" type="ORF">A9O66_13335</name>
    <name evidence="3" type="ORF">VOI32_06065</name>
</gene>
<dbReference type="EMBL" id="JAYLVJ010000005">
    <property type="protein sequence ID" value="MEO1753486.1"/>
    <property type="molecule type" value="Genomic_DNA"/>
</dbReference>
<dbReference type="InterPro" id="IPR011706">
    <property type="entry name" value="Cu-oxidase_C"/>
</dbReference>
<dbReference type="RefSeq" id="WP_176956902.1">
    <property type="nucleotide sequence ID" value="NZ_CP015958.1"/>
</dbReference>
<name>A0A9Q6S2C0_9BURK</name>
<comment type="subcellular location">
    <subcellularLocation>
        <location evidence="1">Periplasm</location>
    </subcellularLocation>
</comment>
<dbReference type="CDD" id="cd13866">
    <property type="entry name" value="CuRO_2_BOD"/>
    <property type="match status" value="1"/>
</dbReference>
<dbReference type="Proteomes" id="UP000509548">
    <property type="component" value="Chromosome 1"/>
</dbReference>
<feature type="domain" description="Plastocyanin-like" evidence="2">
    <location>
        <begin position="593"/>
        <end position="701"/>
    </location>
</feature>
<evidence type="ECO:0000313" key="6">
    <source>
        <dbReference type="Proteomes" id="UP001462961"/>
    </source>
</evidence>
<dbReference type="Gene3D" id="2.60.40.420">
    <property type="entry name" value="Cupredoxins - blue copper proteins"/>
    <property type="match status" value="3"/>
</dbReference>
<dbReference type="InterPro" id="IPR045087">
    <property type="entry name" value="Cu-oxidase_fam"/>
</dbReference>
<dbReference type="Proteomes" id="UP001462961">
    <property type="component" value="Unassembled WGS sequence"/>
</dbReference>
<dbReference type="PANTHER" id="PTHR48267:SF1">
    <property type="entry name" value="BILIRUBIN OXIDASE"/>
    <property type="match status" value="1"/>
</dbReference>
<keyword evidence="6" id="KW-1185">Reference proteome</keyword>
<reference evidence="4" key="2">
    <citation type="submission" date="2016-06" db="EMBL/GenBank/DDBJ databases">
        <authorList>
            <person name="Huang P."/>
            <person name="Jiang X."/>
            <person name="Liu X."/>
        </authorList>
    </citation>
    <scope>NUCLEOTIDE SEQUENCE</scope>
    <source>
        <strain evidence="4">852011</strain>
    </source>
</reference>
<evidence type="ECO:0000313" key="4">
    <source>
        <dbReference type="EMBL" id="QLB63283.1"/>
    </source>
</evidence>